<name>A0AAW1HTH6_POPJA</name>
<dbReference type="EMBL" id="JASPKY010001001">
    <property type="protein sequence ID" value="KAK9679602.1"/>
    <property type="molecule type" value="Genomic_DNA"/>
</dbReference>
<feature type="domain" description="DDE-1" evidence="2">
    <location>
        <begin position="442"/>
        <end position="545"/>
    </location>
</feature>
<dbReference type="GO" id="GO:0005634">
    <property type="term" value="C:nucleus"/>
    <property type="evidence" value="ECO:0007669"/>
    <property type="project" value="TreeGrafter"/>
</dbReference>
<evidence type="ECO:0000313" key="4">
    <source>
        <dbReference type="Proteomes" id="UP001458880"/>
    </source>
</evidence>
<keyword evidence="3" id="KW-0378">Hydrolase</keyword>
<dbReference type="InterPro" id="IPR036397">
    <property type="entry name" value="RNaseH_sf"/>
</dbReference>
<gene>
    <name evidence="3" type="ORF">QE152_g39861</name>
</gene>
<reference evidence="3 4" key="1">
    <citation type="journal article" date="2024" name="BMC Genomics">
        <title>De novo assembly and annotation of Popillia japonica's genome with initial clues to its potential as an invasive pest.</title>
        <authorList>
            <person name="Cucini C."/>
            <person name="Boschi S."/>
            <person name="Funari R."/>
            <person name="Cardaioli E."/>
            <person name="Iannotti N."/>
            <person name="Marturano G."/>
            <person name="Paoli F."/>
            <person name="Bruttini M."/>
            <person name="Carapelli A."/>
            <person name="Frati F."/>
            <person name="Nardi F."/>
        </authorList>
    </citation>
    <scope>NUCLEOTIDE SEQUENCE [LARGE SCALE GENOMIC DNA]</scope>
    <source>
        <strain evidence="3">DMR45628</strain>
    </source>
</reference>
<dbReference type="GO" id="GO:0003677">
    <property type="term" value="F:DNA binding"/>
    <property type="evidence" value="ECO:0007669"/>
    <property type="project" value="TreeGrafter"/>
</dbReference>
<comment type="caution">
    <text evidence="3">The sequence shown here is derived from an EMBL/GenBank/DDBJ whole genome shotgun (WGS) entry which is preliminary data.</text>
</comment>
<sequence length="600" mass="67785">MPDDNFPAFINYISKTAWIDLAQLCLLPEILPHLFHAYHMTYANLYYSPSQVCKMIVRAIILCFKRHENKRDWINSVNLILYIGKHPSMRKVLSMWAKYVHVATGDIELKSIIRKIRCSSSSISNLPSADTCLSMYKEIYDQYGSNGVYNCFTRYRLKISKTPAESVLRISPFRTQKPESSVMDYQLTTLKSAKVLDTLGIIYACPLISEELRVIEGSYIERQTFQVKSKYEDHIFHIYGHLSTAFVKFYQIIASLVISVAGECICLGDGEGGVGRLLLQIGADHVYFNTLMDTSKLVAHRAMSYVPATCIGLADRIQSAVLSTLMGGYLSDDDYIDSFISLLPKTVCLLTCDAEIRDTTPNRVLKIHHNITKVIQATHISHVIVKVYLTNPELVRDIIAVPENIFNVDETGIQLINKPGKVLTAKGAKDVHVITPREKGETISLVACCSAEGRFLPPVIIMKGVNKKSEFSDGLPNGSDVYMNKKSSYINSELFLRWFKEHFLPKIPQTGKIILILDGHTSHSNSIELLDLANENDVIIMYHPKLSYEEEQKRLHELMLECLSENDNDVEVVNDYQEDDSMEDNVGRTGRRFGHGTGSF</sequence>
<protein>
    <submittedName>
        <fullName evidence="3">DDE superfamily endonuclease</fullName>
    </submittedName>
</protein>
<dbReference type="InterPro" id="IPR050863">
    <property type="entry name" value="CenT-Element_Derived"/>
</dbReference>
<dbReference type="InterPro" id="IPR004875">
    <property type="entry name" value="DDE_SF_endonuclease_dom"/>
</dbReference>
<keyword evidence="3" id="KW-0540">Nuclease</keyword>
<dbReference type="Gene3D" id="3.30.420.10">
    <property type="entry name" value="Ribonuclease H-like superfamily/Ribonuclease H"/>
    <property type="match status" value="1"/>
</dbReference>
<dbReference type="Proteomes" id="UP001458880">
    <property type="component" value="Unassembled WGS sequence"/>
</dbReference>
<evidence type="ECO:0000259" key="2">
    <source>
        <dbReference type="Pfam" id="PF03184"/>
    </source>
</evidence>
<dbReference type="PANTHER" id="PTHR19303">
    <property type="entry name" value="TRANSPOSON"/>
    <property type="match status" value="1"/>
</dbReference>
<evidence type="ECO:0000256" key="1">
    <source>
        <dbReference type="SAM" id="MobiDB-lite"/>
    </source>
</evidence>
<dbReference type="Pfam" id="PF03184">
    <property type="entry name" value="DDE_1"/>
    <property type="match status" value="1"/>
</dbReference>
<dbReference type="GO" id="GO:0004519">
    <property type="term" value="F:endonuclease activity"/>
    <property type="evidence" value="ECO:0007669"/>
    <property type="project" value="UniProtKB-KW"/>
</dbReference>
<keyword evidence="3" id="KW-0255">Endonuclease</keyword>
<keyword evidence="4" id="KW-1185">Reference proteome</keyword>
<accession>A0AAW1HTH6</accession>
<evidence type="ECO:0000313" key="3">
    <source>
        <dbReference type="EMBL" id="KAK9679602.1"/>
    </source>
</evidence>
<dbReference type="PANTHER" id="PTHR19303:SF74">
    <property type="entry name" value="POGO TRANSPOSABLE ELEMENT WITH KRAB DOMAIN"/>
    <property type="match status" value="1"/>
</dbReference>
<proteinExistence type="predicted"/>
<dbReference type="AlphaFoldDB" id="A0AAW1HTH6"/>
<feature type="region of interest" description="Disordered" evidence="1">
    <location>
        <begin position="579"/>
        <end position="600"/>
    </location>
</feature>
<organism evidence="3 4">
    <name type="scientific">Popillia japonica</name>
    <name type="common">Japanese beetle</name>
    <dbReference type="NCBI Taxonomy" id="7064"/>
    <lineage>
        <taxon>Eukaryota</taxon>
        <taxon>Metazoa</taxon>
        <taxon>Ecdysozoa</taxon>
        <taxon>Arthropoda</taxon>
        <taxon>Hexapoda</taxon>
        <taxon>Insecta</taxon>
        <taxon>Pterygota</taxon>
        <taxon>Neoptera</taxon>
        <taxon>Endopterygota</taxon>
        <taxon>Coleoptera</taxon>
        <taxon>Polyphaga</taxon>
        <taxon>Scarabaeiformia</taxon>
        <taxon>Scarabaeidae</taxon>
        <taxon>Rutelinae</taxon>
        <taxon>Popillia</taxon>
    </lineage>
</organism>